<evidence type="ECO:0000256" key="10">
    <source>
        <dbReference type="ARBA" id="ARBA00022982"/>
    </source>
</evidence>
<evidence type="ECO:0000313" key="16">
    <source>
        <dbReference type="EMBL" id="PWN21381.1"/>
    </source>
</evidence>
<dbReference type="PANTHER" id="PTHR19384:SF109">
    <property type="entry name" value="SULFITE REDUCTASE [NADPH] FLAVOPROTEIN COMPONENT"/>
    <property type="match status" value="1"/>
</dbReference>
<dbReference type="Gene3D" id="2.40.30.10">
    <property type="entry name" value="Translation factors"/>
    <property type="match status" value="1"/>
</dbReference>
<dbReference type="Gene3D" id="3.40.50.970">
    <property type="match status" value="1"/>
</dbReference>
<dbReference type="AlphaFoldDB" id="A0A316UA81"/>
<dbReference type="SUPFAM" id="SSF63380">
    <property type="entry name" value="Riboflavin synthase domain-like"/>
    <property type="match status" value="1"/>
</dbReference>
<keyword evidence="9" id="KW-0521">NADP</keyword>
<dbReference type="InterPro" id="IPR023173">
    <property type="entry name" value="NADPH_Cyt_P450_Rdtase_alpha"/>
</dbReference>
<dbReference type="InterPro" id="IPR009014">
    <property type="entry name" value="Transketo_C/PFOR_II"/>
</dbReference>
<dbReference type="PANTHER" id="PTHR19384">
    <property type="entry name" value="NITRIC OXIDE SYNTHASE-RELATED"/>
    <property type="match status" value="1"/>
</dbReference>
<proteinExistence type="predicted"/>
<dbReference type="RefSeq" id="XP_025348541.1">
    <property type="nucleotide sequence ID" value="XM_025492237.1"/>
</dbReference>
<keyword evidence="7" id="KW-0288">FMN</keyword>
<dbReference type="STRING" id="1684307.A0A316UA81"/>
<sequence>MAAVSSQRDLLSTAITFAGGLAFGLGGAYAISRGSFKPATAPTKSTKSKAEKAFGTPPSPKLAAVQDGPAKAAPAEPTRTPATTSTTTTQAEQPPASEQLDEVDAKGLGPVAPQVAKGSGAALHQRQQPSPHNARAVTGGDYPEPAPQNRARVLDLKADLTAPAPAHGDELLNAETAPAPVWLTGLTASAATRDTTAAGAIEGLAYSGSQALFVYESQSNGSFGAWSEKEAKEATAKGWIAGRPKVTSMQTRAGAGTAIAGYLSSRGTGSATAGSVTDKKTVTALINAPGLLAMAPAIATLPAAAQGRLVVQVSSASQDIEAGSLAVNNDYASVLSAASTLSVNEDFSVILSGSRQEAVDVAAATYAATEGHVVHVFDGAFAAREVAHLNVPAKADAAAASTDIISALKAKKLGHFSYYGPRAPSTVVVMPNGSHATNARTMLAVLPEEVRSHVGIVAARIVRPWSDEELVKALPSTVESIFVLEETRVAGITGPLFEDVHSAVFTGMIGRGASLPNVLPVGLPKGSTLQPGQWAALLQTLLHSRSAVNAAEVIANAASSVQNNIATLGGAGSRIVTFYDSDSSSTAHLASFLARTVREHPELTESASLLTRYDNFEAGGLARSDLLIGAHPAAQIPVQLAAQQGGTSTLVISDPATVLKSYKVFETLQVGGTILFNTPGWDTAELSAKLRAEDKKILAAKKARIYIINASQVVENILEETAMRKGGKSKVSDSTVPKEVATAVLAAALYRIQFGFSGASLISVLKRYLGVAPVGIDGVPGLVAAAEKALTLSAFSHDDFAAAEPLEAELKGTPRPEVFRYNGFGPSSDAATVGQEAVPIRNTWALSAWQMMFSEAYKLDDKSLRPDLPEKNYVVTVTENRRLTPIDYDRNVFHMELSTAGTGLKYEVGEALGVHGWNDEDEVKEFVNWSGYDPDELIAVPSLEDPSRYETRTVFQILQQRLDIFGKPGKSFYESLSKLALDKEEARWLRFISSAEGNSTFKKLSEVETVTYAEVLQMFPSARLPLDILLREVEMIKPRHYSISSAQAAVGDSVHLLVVTVDWQTPSGSPRYGQCTRYLANLRPGNKVTVSLKPSIMKLPPYTSQPIIMAGLGTGMAPFRAYVQAREVQKRNGEDVGPLLLYFGSRTQTAEWLYGEEFEAWHKDGLVERLGLAFSRDQKQKIYIQHKIKEDAKLVADYLAPDLEALRAAGGEVEILDKLDPNETDPKKKGMFCVCGPTWPIPDITEAIISSFKGRGLSQKEAENVIEALKEQERFVLEVY</sequence>
<dbReference type="InterPro" id="IPR002869">
    <property type="entry name" value="Pyrv_flavodox_OxRed_cen"/>
</dbReference>
<gene>
    <name evidence="16" type="ORF">BCV69DRAFT_282111</name>
</gene>
<keyword evidence="5" id="KW-0813">Transport</keyword>
<dbReference type="Pfam" id="PF00667">
    <property type="entry name" value="FAD_binding_1"/>
    <property type="match status" value="1"/>
</dbReference>
<dbReference type="FunFam" id="1.20.990.10:FF:000010">
    <property type="entry name" value="Sulfite reductase [NADPH] flavoprotein component"/>
    <property type="match status" value="1"/>
</dbReference>
<evidence type="ECO:0000259" key="15">
    <source>
        <dbReference type="PROSITE" id="PS51384"/>
    </source>
</evidence>
<evidence type="ECO:0000256" key="5">
    <source>
        <dbReference type="ARBA" id="ARBA00022448"/>
    </source>
</evidence>
<dbReference type="InterPro" id="IPR039261">
    <property type="entry name" value="FNR_nucleotide-bd"/>
</dbReference>
<comment type="pathway">
    <text evidence="3">Sulfur metabolism; hydrogen sulfide biosynthesis; hydrogen sulfide from sulfite (NADPH route): step 1/1.</text>
</comment>
<comment type="cofactor">
    <cofactor evidence="1">
        <name>FMN</name>
        <dbReference type="ChEBI" id="CHEBI:58210"/>
    </cofactor>
</comment>
<reference evidence="16 17" key="1">
    <citation type="journal article" date="2018" name="Mol. Biol. Evol.">
        <title>Broad Genomic Sampling Reveals a Smut Pathogenic Ancestry of the Fungal Clade Ustilaginomycotina.</title>
        <authorList>
            <person name="Kijpornyongpan T."/>
            <person name="Mondo S.J."/>
            <person name="Barry K."/>
            <person name="Sandor L."/>
            <person name="Lee J."/>
            <person name="Lipzen A."/>
            <person name="Pangilinan J."/>
            <person name="LaButti K."/>
            <person name="Hainaut M."/>
            <person name="Henrissat B."/>
            <person name="Grigoriev I.V."/>
            <person name="Spatafora J.W."/>
            <person name="Aime M.C."/>
        </authorList>
    </citation>
    <scope>NUCLEOTIDE SEQUENCE [LARGE SCALE GENOMIC DNA]</scope>
    <source>
        <strain evidence="16 17">MCA 4718</strain>
    </source>
</reference>
<evidence type="ECO:0000256" key="7">
    <source>
        <dbReference type="ARBA" id="ARBA00022643"/>
    </source>
</evidence>
<keyword evidence="8" id="KW-0274">FAD</keyword>
<dbReference type="Proteomes" id="UP000245942">
    <property type="component" value="Unassembled WGS sequence"/>
</dbReference>
<accession>A0A316UA81</accession>
<dbReference type="OrthoDB" id="1856718at2759"/>
<evidence type="ECO:0000313" key="17">
    <source>
        <dbReference type="Proteomes" id="UP000245942"/>
    </source>
</evidence>
<dbReference type="Gene3D" id="3.40.920.10">
    <property type="entry name" value="Pyruvate-ferredoxin oxidoreductase, PFOR, domain III"/>
    <property type="match status" value="1"/>
</dbReference>
<dbReference type="GO" id="GO:0010181">
    <property type="term" value="F:FMN binding"/>
    <property type="evidence" value="ECO:0007669"/>
    <property type="project" value="TreeGrafter"/>
</dbReference>
<dbReference type="InterPro" id="IPR017927">
    <property type="entry name" value="FAD-bd_FR_type"/>
</dbReference>
<dbReference type="InterPro" id="IPR003097">
    <property type="entry name" value="CysJ-like_FAD-binding"/>
</dbReference>
<feature type="region of interest" description="Disordered" evidence="14">
    <location>
        <begin position="37"/>
        <end position="143"/>
    </location>
</feature>
<evidence type="ECO:0000256" key="4">
    <source>
        <dbReference type="ARBA" id="ARBA00012604"/>
    </source>
</evidence>
<dbReference type="CDD" id="cd06207">
    <property type="entry name" value="CyPoR_like"/>
    <property type="match status" value="1"/>
</dbReference>
<dbReference type="InterPro" id="IPR017938">
    <property type="entry name" value="Riboflavin_synthase-like_b-brl"/>
</dbReference>
<evidence type="ECO:0000256" key="8">
    <source>
        <dbReference type="ARBA" id="ARBA00022827"/>
    </source>
</evidence>
<dbReference type="SUPFAM" id="SSF52343">
    <property type="entry name" value="Ferredoxin reductase-like, C-terminal NADP-linked domain"/>
    <property type="match status" value="1"/>
</dbReference>
<keyword evidence="10" id="KW-0249">Electron transport</keyword>
<comment type="catalytic activity">
    <reaction evidence="12">
        <text>hydrogen sulfide + 3 NADP(+) + 3 H2O = sulfite + 3 NADPH + 4 H(+)</text>
        <dbReference type="Rhea" id="RHEA:13801"/>
        <dbReference type="ChEBI" id="CHEBI:15377"/>
        <dbReference type="ChEBI" id="CHEBI:15378"/>
        <dbReference type="ChEBI" id="CHEBI:17359"/>
        <dbReference type="ChEBI" id="CHEBI:29919"/>
        <dbReference type="ChEBI" id="CHEBI:57783"/>
        <dbReference type="ChEBI" id="CHEBI:58349"/>
        <dbReference type="EC" id="1.8.1.2"/>
    </reaction>
</comment>
<keyword evidence="6" id="KW-0285">Flavoprotein</keyword>
<comment type="function">
    <text evidence="13">This enzyme catalyzes the 6-electron reduction of sulfite to sulfide. This is one of several activities required for the biosynthesis of L-cysteine from sulfate.</text>
</comment>
<dbReference type="Gene3D" id="1.20.990.10">
    <property type="entry name" value="NADPH-cytochrome p450 Reductase, Chain A, domain 3"/>
    <property type="match status" value="1"/>
</dbReference>
<dbReference type="PRINTS" id="PR00371">
    <property type="entry name" value="FPNCR"/>
</dbReference>
<dbReference type="SUPFAM" id="SSF53323">
    <property type="entry name" value="Pyruvate-ferredoxin oxidoreductase, PFOR, domain III"/>
    <property type="match status" value="1"/>
</dbReference>
<dbReference type="GO" id="GO:0050660">
    <property type="term" value="F:flavin adenine dinucleotide binding"/>
    <property type="evidence" value="ECO:0007669"/>
    <property type="project" value="TreeGrafter"/>
</dbReference>
<evidence type="ECO:0000256" key="14">
    <source>
        <dbReference type="SAM" id="MobiDB-lite"/>
    </source>
</evidence>
<feature type="domain" description="FAD-binding FR-type" evidence="15">
    <location>
        <begin position="870"/>
        <end position="1101"/>
    </location>
</feature>
<dbReference type="PROSITE" id="PS51384">
    <property type="entry name" value="FAD_FR"/>
    <property type="match status" value="1"/>
</dbReference>
<dbReference type="GO" id="GO:0005829">
    <property type="term" value="C:cytosol"/>
    <property type="evidence" value="ECO:0007669"/>
    <property type="project" value="TreeGrafter"/>
</dbReference>
<dbReference type="Gene3D" id="3.40.50.80">
    <property type="entry name" value="Nucleotide-binding domain of ferredoxin-NADP reductase (FNR) module"/>
    <property type="match status" value="1"/>
</dbReference>
<evidence type="ECO:0000256" key="9">
    <source>
        <dbReference type="ARBA" id="ARBA00022857"/>
    </source>
</evidence>
<dbReference type="GeneID" id="37013971"/>
<keyword evidence="11" id="KW-0560">Oxidoreductase</keyword>
<evidence type="ECO:0000256" key="6">
    <source>
        <dbReference type="ARBA" id="ARBA00022630"/>
    </source>
</evidence>
<dbReference type="EC" id="1.8.1.2" evidence="4"/>
<organism evidence="16 17">
    <name type="scientific">Pseudomicrostroma glucosiphilum</name>
    <dbReference type="NCBI Taxonomy" id="1684307"/>
    <lineage>
        <taxon>Eukaryota</taxon>
        <taxon>Fungi</taxon>
        <taxon>Dikarya</taxon>
        <taxon>Basidiomycota</taxon>
        <taxon>Ustilaginomycotina</taxon>
        <taxon>Exobasidiomycetes</taxon>
        <taxon>Microstromatales</taxon>
        <taxon>Microstromatales incertae sedis</taxon>
        <taxon>Pseudomicrostroma</taxon>
    </lineage>
</organism>
<feature type="compositionally biased region" description="Low complexity" evidence="14">
    <location>
        <begin position="69"/>
        <end position="97"/>
    </location>
</feature>
<name>A0A316UA81_9BASI</name>
<evidence type="ECO:0000256" key="11">
    <source>
        <dbReference type="ARBA" id="ARBA00023002"/>
    </source>
</evidence>
<dbReference type="InterPro" id="IPR001433">
    <property type="entry name" value="OxRdtase_FAD/NAD-bd"/>
</dbReference>
<dbReference type="InterPro" id="IPR001709">
    <property type="entry name" value="Flavoprot_Pyr_Nucl_cyt_Rdtase"/>
</dbReference>
<protein>
    <recommendedName>
        <fullName evidence="4">assimilatory sulfite reductase (NADPH)</fullName>
        <ecNumber evidence="4">1.8.1.2</ecNumber>
    </recommendedName>
</protein>
<comment type="cofactor">
    <cofactor evidence="2">
        <name>FAD</name>
        <dbReference type="ChEBI" id="CHEBI:57692"/>
    </cofactor>
</comment>
<keyword evidence="17" id="KW-1185">Reference proteome</keyword>
<dbReference type="SUPFAM" id="SSF52922">
    <property type="entry name" value="TK C-terminal domain-like"/>
    <property type="match status" value="1"/>
</dbReference>
<evidence type="ECO:0000256" key="1">
    <source>
        <dbReference type="ARBA" id="ARBA00001917"/>
    </source>
</evidence>
<evidence type="ECO:0000256" key="13">
    <source>
        <dbReference type="ARBA" id="ARBA00059320"/>
    </source>
</evidence>
<evidence type="ECO:0000256" key="3">
    <source>
        <dbReference type="ARBA" id="ARBA00004774"/>
    </source>
</evidence>
<dbReference type="GO" id="GO:0004783">
    <property type="term" value="F:sulfite reductase (NADPH) activity"/>
    <property type="evidence" value="ECO:0007669"/>
    <property type="project" value="UniProtKB-EC"/>
</dbReference>
<dbReference type="EMBL" id="KZ819325">
    <property type="protein sequence ID" value="PWN21381.1"/>
    <property type="molecule type" value="Genomic_DNA"/>
</dbReference>
<dbReference type="Pfam" id="PF00175">
    <property type="entry name" value="NAD_binding_1"/>
    <property type="match status" value="1"/>
</dbReference>
<evidence type="ECO:0000256" key="2">
    <source>
        <dbReference type="ARBA" id="ARBA00001974"/>
    </source>
</evidence>
<evidence type="ECO:0000256" key="12">
    <source>
        <dbReference type="ARBA" id="ARBA00052219"/>
    </source>
</evidence>